<feature type="region of interest" description="Disordered" evidence="1">
    <location>
        <begin position="1"/>
        <end position="23"/>
    </location>
</feature>
<protein>
    <recommendedName>
        <fullName evidence="5">NADH:quinone oxidoreductase/Mrp antiporter membrane subunit domain-containing protein</fullName>
    </recommendedName>
</protein>
<feature type="non-terminal residue" evidence="3">
    <location>
        <position position="1"/>
    </location>
</feature>
<organism evidence="3 4">
    <name type="scientific">Actinomadura monticuli</name>
    <dbReference type="NCBI Taxonomy" id="3097367"/>
    <lineage>
        <taxon>Bacteria</taxon>
        <taxon>Bacillati</taxon>
        <taxon>Actinomycetota</taxon>
        <taxon>Actinomycetes</taxon>
        <taxon>Streptosporangiales</taxon>
        <taxon>Thermomonosporaceae</taxon>
        <taxon>Actinomadura</taxon>
    </lineage>
</organism>
<keyword evidence="2" id="KW-1133">Transmembrane helix</keyword>
<feature type="transmembrane region" description="Helical" evidence="2">
    <location>
        <begin position="280"/>
        <end position="298"/>
    </location>
</feature>
<sequence>QPATGPPGSYPDRTHTGKRRRAYEQDQPLTRHHLPFCWAHEKGSLMLCLGMLIVRLGTADEVLLHGRGRRGHLLLALLLTICAAGLAAPPGFGPFLSLTLIYDALTTAGYAWTAPLLAIRAAISAGAVLRATARIFLGWGPPRDPTLTSQETELHPARGHHRLWPLTAPLLLALAAYSVSFIPDLPGHAIKAAADLHDHTAHARLITQGITPPPTPLPEHIIPGRDWGYGLISFLGAILTAAIGLWWQHLPGRVRSPLRPFIRPPIIALKAIHSGRIGDYTTWLIVATAALALSWTVTLS</sequence>
<accession>A0ABV4QQ65</accession>
<dbReference type="RefSeq" id="WP_371955157.1">
    <property type="nucleotide sequence ID" value="NZ_JAXCEI010000039.1"/>
</dbReference>
<evidence type="ECO:0000313" key="4">
    <source>
        <dbReference type="Proteomes" id="UP001569963"/>
    </source>
</evidence>
<evidence type="ECO:0000313" key="3">
    <source>
        <dbReference type="EMBL" id="MFA1544632.1"/>
    </source>
</evidence>
<reference evidence="3 4" key="1">
    <citation type="submission" date="2023-11" db="EMBL/GenBank/DDBJ databases">
        <title>Actinomadura monticuli sp. nov., isolated from volcanic ash.</title>
        <authorList>
            <person name="Lee S.D."/>
            <person name="Yang H."/>
            <person name="Kim I.S."/>
        </authorList>
    </citation>
    <scope>NUCLEOTIDE SEQUENCE [LARGE SCALE GENOMIC DNA]</scope>
    <source>
        <strain evidence="3 4">DLS-62</strain>
    </source>
</reference>
<name>A0ABV4QQ65_9ACTN</name>
<keyword evidence="4" id="KW-1185">Reference proteome</keyword>
<feature type="transmembrane region" description="Helical" evidence="2">
    <location>
        <begin position="73"/>
        <end position="92"/>
    </location>
</feature>
<comment type="caution">
    <text evidence="3">The sequence shown here is derived from an EMBL/GenBank/DDBJ whole genome shotgun (WGS) entry which is preliminary data.</text>
</comment>
<dbReference type="Proteomes" id="UP001569963">
    <property type="component" value="Unassembled WGS sequence"/>
</dbReference>
<feature type="transmembrane region" description="Helical" evidence="2">
    <location>
        <begin position="227"/>
        <end position="247"/>
    </location>
</feature>
<gene>
    <name evidence="3" type="ORF">SM611_37400</name>
</gene>
<feature type="transmembrane region" description="Helical" evidence="2">
    <location>
        <begin position="112"/>
        <end position="133"/>
    </location>
</feature>
<evidence type="ECO:0000256" key="1">
    <source>
        <dbReference type="SAM" id="MobiDB-lite"/>
    </source>
</evidence>
<evidence type="ECO:0000256" key="2">
    <source>
        <dbReference type="SAM" id="Phobius"/>
    </source>
</evidence>
<keyword evidence="2" id="KW-0472">Membrane</keyword>
<dbReference type="EMBL" id="JAXCEI010000039">
    <property type="protein sequence ID" value="MFA1544632.1"/>
    <property type="molecule type" value="Genomic_DNA"/>
</dbReference>
<evidence type="ECO:0008006" key="5">
    <source>
        <dbReference type="Google" id="ProtNLM"/>
    </source>
</evidence>
<keyword evidence="2" id="KW-0812">Transmembrane</keyword>
<proteinExistence type="predicted"/>